<dbReference type="SUPFAM" id="SSF56112">
    <property type="entry name" value="Protein kinase-like (PK-like)"/>
    <property type="match status" value="1"/>
</dbReference>
<dbReference type="GO" id="GO:0005524">
    <property type="term" value="F:ATP binding"/>
    <property type="evidence" value="ECO:0007669"/>
    <property type="project" value="UniProtKB-KW"/>
</dbReference>
<keyword evidence="6" id="KW-0067">ATP-binding</keyword>
<dbReference type="EMBL" id="WVRA01000008">
    <property type="protein sequence ID" value="NOE20165.1"/>
    <property type="molecule type" value="Genomic_DNA"/>
</dbReference>
<dbReference type="CDD" id="cd05153">
    <property type="entry name" value="HomoserineK_II"/>
    <property type="match status" value="1"/>
</dbReference>
<dbReference type="AlphaFoldDB" id="A0AA90YYQ6"/>
<feature type="domain" description="Aminoglycoside phosphotransferase" evidence="8">
    <location>
        <begin position="25"/>
        <end position="257"/>
    </location>
</feature>
<keyword evidence="3" id="KW-0791">Threonine biosynthesis</keyword>
<evidence type="ECO:0000313" key="9">
    <source>
        <dbReference type="EMBL" id="NOD30292.1"/>
    </source>
</evidence>
<dbReference type="Gene3D" id="3.30.200.20">
    <property type="entry name" value="Phosphorylase Kinase, domain 1"/>
    <property type="match status" value="1"/>
</dbReference>
<evidence type="ECO:0000256" key="7">
    <source>
        <dbReference type="ARBA" id="ARBA00038240"/>
    </source>
</evidence>
<name>A0AA90YYQ6_9RHOB</name>
<keyword evidence="1" id="KW-0028">Amino-acid biosynthesis</keyword>
<evidence type="ECO:0000256" key="4">
    <source>
        <dbReference type="ARBA" id="ARBA00022741"/>
    </source>
</evidence>
<evidence type="ECO:0000313" key="10">
    <source>
        <dbReference type="EMBL" id="NOE20165.1"/>
    </source>
</evidence>
<dbReference type="GO" id="GO:0004413">
    <property type="term" value="F:homoserine kinase activity"/>
    <property type="evidence" value="ECO:0007669"/>
    <property type="project" value="InterPro"/>
</dbReference>
<keyword evidence="5" id="KW-0418">Kinase</keyword>
<dbReference type="InterPro" id="IPR011009">
    <property type="entry name" value="Kinase-like_dom_sf"/>
</dbReference>
<dbReference type="PANTHER" id="PTHR21064">
    <property type="entry name" value="AMINOGLYCOSIDE PHOSPHOTRANSFERASE DOMAIN-CONTAINING PROTEIN-RELATED"/>
    <property type="match status" value="1"/>
</dbReference>
<comment type="caution">
    <text evidence="10">The sequence shown here is derived from an EMBL/GenBank/DDBJ whole genome shotgun (WGS) entry which is preliminary data.</text>
</comment>
<sequence>MKQIVEHALSLWGLADGQASLVAARENRVYRVQAGQTAYALRLHRKGLRTDAELRSELQWMAVLGKNGVRVPTPVAASDGRYLHLVEGIQVDMLDWLPGRPLGATGKALTHQDRTGVFCSIGREMARLHHISDRWAPPQDFVRWSWDRSGLLGAAPVWGRFWENPTLGEMDRALFLAFRDIADRDLRRAENQLDYGLIHADLVRENVMVDGDELWLIDFDDAGFGFRLFDIATTLLKNLHEPDFNQLRGALLAGYRSERPICTRQLDLFMALRAVTYVGWVASRLNEDGSGIRNERFIETARALMSQYLQQHT</sequence>
<dbReference type="RefSeq" id="WP_171331540.1">
    <property type="nucleotide sequence ID" value="NZ_WVQY01000002.1"/>
</dbReference>
<evidence type="ECO:0000256" key="1">
    <source>
        <dbReference type="ARBA" id="ARBA00022605"/>
    </source>
</evidence>
<accession>A0AA90YYQ6</accession>
<gene>
    <name evidence="9" type="ORF">GS617_08435</name>
    <name evidence="10" type="ORF">GS634_18730</name>
</gene>
<keyword evidence="4" id="KW-0547">Nucleotide-binding</keyword>
<keyword evidence="2" id="KW-0808">Transferase</keyword>
<evidence type="ECO:0000256" key="5">
    <source>
        <dbReference type="ARBA" id="ARBA00022777"/>
    </source>
</evidence>
<reference evidence="10 12" key="1">
    <citation type="submission" date="2019-12" db="EMBL/GenBank/DDBJ databases">
        <title>Ruegeria JWLKs population differentiation of coral mucus and skeleton niches.</title>
        <authorList>
            <person name="Luo D."/>
        </authorList>
    </citation>
    <scope>NUCLEOTIDE SEQUENCE</scope>
    <source>
        <strain evidence="10">HKCCD6181</strain>
        <strain evidence="9 12">HKCCD6238</strain>
    </source>
</reference>
<proteinExistence type="inferred from homology"/>
<dbReference type="EMBL" id="WVQY01000002">
    <property type="protein sequence ID" value="NOD30292.1"/>
    <property type="molecule type" value="Genomic_DNA"/>
</dbReference>
<evidence type="ECO:0000313" key="12">
    <source>
        <dbReference type="Proteomes" id="UP000599383"/>
    </source>
</evidence>
<evidence type="ECO:0000256" key="2">
    <source>
        <dbReference type="ARBA" id="ARBA00022679"/>
    </source>
</evidence>
<keyword evidence="12" id="KW-1185">Reference proteome</keyword>
<dbReference type="Gene3D" id="3.90.1200.10">
    <property type="match status" value="1"/>
</dbReference>
<evidence type="ECO:0000313" key="11">
    <source>
        <dbReference type="Proteomes" id="UP000597886"/>
    </source>
</evidence>
<evidence type="ECO:0000259" key="8">
    <source>
        <dbReference type="Pfam" id="PF01636"/>
    </source>
</evidence>
<evidence type="ECO:0000256" key="6">
    <source>
        <dbReference type="ARBA" id="ARBA00022840"/>
    </source>
</evidence>
<dbReference type="InterPro" id="IPR050249">
    <property type="entry name" value="Pseudomonas-type_ThrB"/>
</dbReference>
<protein>
    <submittedName>
        <fullName evidence="10">Phosphotransferase</fullName>
    </submittedName>
</protein>
<dbReference type="Proteomes" id="UP000597886">
    <property type="component" value="Unassembled WGS sequence"/>
</dbReference>
<dbReference type="GO" id="GO:0009088">
    <property type="term" value="P:threonine biosynthetic process"/>
    <property type="evidence" value="ECO:0007669"/>
    <property type="project" value="UniProtKB-KW"/>
</dbReference>
<evidence type="ECO:0000256" key="3">
    <source>
        <dbReference type="ARBA" id="ARBA00022697"/>
    </source>
</evidence>
<dbReference type="Proteomes" id="UP000599383">
    <property type="component" value="Unassembled WGS sequence"/>
</dbReference>
<organism evidence="10 11">
    <name type="scientific">Ruegeria atlantica</name>
    <dbReference type="NCBI Taxonomy" id="81569"/>
    <lineage>
        <taxon>Bacteria</taxon>
        <taxon>Pseudomonadati</taxon>
        <taxon>Pseudomonadota</taxon>
        <taxon>Alphaproteobacteria</taxon>
        <taxon>Rhodobacterales</taxon>
        <taxon>Roseobacteraceae</taxon>
        <taxon>Ruegeria</taxon>
    </lineage>
</organism>
<dbReference type="Pfam" id="PF01636">
    <property type="entry name" value="APH"/>
    <property type="match status" value="1"/>
</dbReference>
<comment type="similarity">
    <text evidence="7">Belongs to the pseudomonas-type ThrB family.</text>
</comment>
<dbReference type="InterPro" id="IPR005280">
    <property type="entry name" value="Homoserine_kinase_II"/>
</dbReference>
<dbReference type="PANTHER" id="PTHR21064:SF6">
    <property type="entry name" value="AMINOGLYCOSIDE PHOSPHOTRANSFERASE DOMAIN-CONTAINING PROTEIN"/>
    <property type="match status" value="1"/>
</dbReference>
<dbReference type="InterPro" id="IPR002575">
    <property type="entry name" value="Aminoglycoside_PTrfase"/>
</dbReference>